<comment type="caution">
    <text evidence="1">The sequence shown here is derived from an EMBL/GenBank/DDBJ whole genome shotgun (WGS) entry which is preliminary data.</text>
</comment>
<evidence type="ECO:0000313" key="2">
    <source>
        <dbReference type="Proteomes" id="UP000698752"/>
    </source>
</evidence>
<gene>
    <name evidence="1" type="ORF">GXW78_09795</name>
</gene>
<accession>A0ABS5EG50</accession>
<dbReference type="Proteomes" id="UP000698752">
    <property type="component" value="Unassembled WGS sequence"/>
</dbReference>
<dbReference type="RefSeq" id="WP_211868319.1">
    <property type="nucleotide sequence ID" value="NZ_JAAEDI010000009.1"/>
</dbReference>
<name>A0ABS5EG50_9PROT</name>
<sequence length="53" mass="5686">MPETACVRPPLSPADHQAEVAPAQIRHAAGQDMQGFHSVIALLDRLEKPAKEG</sequence>
<evidence type="ECO:0000313" key="1">
    <source>
        <dbReference type="EMBL" id="MBR0649955.1"/>
    </source>
</evidence>
<protein>
    <submittedName>
        <fullName evidence="1">Uncharacterized protein</fullName>
    </submittedName>
</protein>
<dbReference type="EMBL" id="JAAEDI010000009">
    <property type="protein sequence ID" value="MBR0649955.1"/>
    <property type="molecule type" value="Genomic_DNA"/>
</dbReference>
<keyword evidence="2" id="KW-1185">Reference proteome</keyword>
<organism evidence="1 2">
    <name type="scientific">Neoroseomonas terrae</name>
    <dbReference type="NCBI Taxonomy" id="424799"/>
    <lineage>
        <taxon>Bacteria</taxon>
        <taxon>Pseudomonadati</taxon>
        <taxon>Pseudomonadota</taxon>
        <taxon>Alphaproteobacteria</taxon>
        <taxon>Acetobacterales</taxon>
        <taxon>Acetobacteraceae</taxon>
        <taxon>Neoroseomonas</taxon>
    </lineage>
</organism>
<reference evidence="2" key="1">
    <citation type="journal article" date="2021" name="Syst. Appl. Microbiol.">
        <title>Roseomonas hellenica sp. nov., isolated from roots of wild-growing Alkanna tinctoria.</title>
        <authorList>
            <person name="Rat A."/>
            <person name="Naranjo H.D."/>
            <person name="Lebbe L."/>
            <person name="Cnockaert M."/>
            <person name="Krigas N."/>
            <person name="Grigoriadou K."/>
            <person name="Maloupa E."/>
            <person name="Willems A."/>
        </authorList>
    </citation>
    <scope>NUCLEOTIDE SEQUENCE [LARGE SCALE GENOMIC DNA]</scope>
    <source>
        <strain evidence="2">LMG 31159</strain>
    </source>
</reference>
<proteinExistence type="predicted"/>